<sequence length="229" mass="26996">MGSTTPSEEETLPYWQINVPPSLRTPICPPFLLNINTKDYGIISTPDSLYQIESWPTVQSKIAQNRLDLFQRKPSDLRRYLEFTYNLKQEWGSVMNFILSQRLKWELPIVPQGNPFESKYEKEDIRILRNDWPYGIDERIVHLVVWTKFELVDDERTGDLTDEARREIDEWVGKKFGERVGRDNVIWFKNWASLKSVKSVEHFHIMLFDPDPKFVEEVTNGDVPLCETS</sequence>
<dbReference type="GO" id="GO:0006044">
    <property type="term" value="P:N-acetylglucosamine metabolic process"/>
    <property type="evidence" value="ECO:0007669"/>
    <property type="project" value="TreeGrafter"/>
</dbReference>
<dbReference type="PANTHER" id="PTHR35020">
    <property type="entry name" value="N-ACETYLGLUCOSAMINE-INDUCED PROTEIN 1"/>
    <property type="match status" value="1"/>
</dbReference>
<dbReference type="GO" id="GO:0005737">
    <property type="term" value="C:cytoplasm"/>
    <property type="evidence" value="ECO:0007669"/>
    <property type="project" value="TreeGrafter"/>
</dbReference>
<gene>
    <name evidence="1" type="ORF">QBC38DRAFT_28917</name>
</gene>
<dbReference type="Proteomes" id="UP001301958">
    <property type="component" value="Unassembled WGS sequence"/>
</dbReference>
<dbReference type="AlphaFoldDB" id="A0AAN7BWA2"/>
<evidence type="ECO:0008006" key="3">
    <source>
        <dbReference type="Google" id="ProtNLM"/>
    </source>
</evidence>
<keyword evidence="2" id="KW-1185">Reference proteome</keyword>
<protein>
    <recommendedName>
        <fullName evidence="3">N-acetylglucosamine-induced protein 1</fullName>
    </recommendedName>
</protein>
<dbReference type="Pfam" id="PF12239">
    <property type="entry name" value="DUF3605"/>
    <property type="match status" value="1"/>
</dbReference>
<reference evidence="1" key="2">
    <citation type="submission" date="2023-05" db="EMBL/GenBank/DDBJ databases">
        <authorList>
            <consortium name="Lawrence Berkeley National Laboratory"/>
            <person name="Steindorff A."/>
            <person name="Hensen N."/>
            <person name="Bonometti L."/>
            <person name="Westerberg I."/>
            <person name="Brannstrom I.O."/>
            <person name="Guillou S."/>
            <person name="Cros-Aarteil S."/>
            <person name="Calhoun S."/>
            <person name="Haridas S."/>
            <person name="Kuo A."/>
            <person name="Mondo S."/>
            <person name="Pangilinan J."/>
            <person name="Riley R."/>
            <person name="Labutti K."/>
            <person name="Andreopoulos B."/>
            <person name="Lipzen A."/>
            <person name="Chen C."/>
            <person name="Yanf M."/>
            <person name="Daum C."/>
            <person name="Ng V."/>
            <person name="Clum A."/>
            <person name="Ohm R."/>
            <person name="Martin F."/>
            <person name="Silar P."/>
            <person name="Natvig D."/>
            <person name="Lalanne C."/>
            <person name="Gautier V."/>
            <person name="Ament-Velasquez S.L."/>
            <person name="Kruys A."/>
            <person name="Hutchinson M.I."/>
            <person name="Powell A.J."/>
            <person name="Barry K."/>
            <person name="Miller A.N."/>
            <person name="Grigoriev I.V."/>
            <person name="Debuchy R."/>
            <person name="Gladieux P."/>
            <person name="Thoren M.H."/>
            <person name="Johannesson H."/>
        </authorList>
    </citation>
    <scope>NUCLEOTIDE SEQUENCE</scope>
    <source>
        <strain evidence="1">CBS 990.96</strain>
    </source>
</reference>
<accession>A0AAN7BWA2</accession>
<organism evidence="1 2">
    <name type="scientific">Podospora fimiseda</name>
    <dbReference type="NCBI Taxonomy" id="252190"/>
    <lineage>
        <taxon>Eukaryota</taxon>
        <taxon>Fungi</taxon>
        <taxon>Dikarya</taxon>
        <taxon>Ascomycota</taxon>
        <taxon>Pezizomycotina</taxon>
        <taxon>Sordariomycetes</taxon>
        <taxon>Sordariomycetidae</taxon>
        <taxon>Sordariales</taxon>
        <taxon>Podosporaceae</taxon>
        <taxon>Podospora</taxon>
    </lineage>
</organism>
<reference evidence="1" key="1">
    <citation type="journal article" date="2023" name="Mol. Phylogenet. Evol.">
        <title>Genome-scale phylogeny and comparative genomics of the fungal order Sordariales.</title>
        <authorList>
            <person name="Hensen N."/>
            <person name="Bonometti L."/>
            <person name="Westerberg I."/>
            <person name="Brannstrom I.O."/>
            <person name="Guillou S."/>
            <person name="Cros-Aarteil S."/>
            <person name="Calhoun S."/>
            <person name="Haridas S."/>
            <person name="Kuo A."/>
            <person name="Mondo S."/>
            <person name="Pangilinan J."/>
            <person name="Riley R."/>
            <person name="LaButti K."/>
            <person name="Andreopoulos B."/>
            <person name="Lipzen A."/>
            <person name="Chen C."/>
            <person name="Yan M."/>
            <person name="Daum C."/>
            <person name="Ng V."/>
            <person name="Clum A."/>
            <person name="Steindorff A."/>
            <person name="Ohm R.A."/>
            <person name="Martin F."/>
            <person name="Silar P."/>
            <person name="Natvig D.O."/>
            <person name="Lalanne C."/>
            <person name="Gautier V."/>
            <person name="Ament-Velasquez S.L."/>
            <person name="Kruys A."/>
            <person name="Hutchinson M.I."/>
            <person name="Powell A.J."/>
            <person name="Barry K."/>
            <person name="Miller A.N."/>
            <person name="Grigoriev I.V."/>
            <person name="Debuchy R."/>
            <person name="Gladieux P."/>
            <person name="Hiltunen Thoren M."/>
            <person name="Johannesson H."/>
        </authorList>
    </citation>
    <scope>NUCLEOTIDE SEQUENCE</scope>
    <source>
        <strain evidence="1">CBS 990.96</strain>
    </source>
</reference>
<name>A0AAN7BWA2_9PEZI</name>
<proteinExistence type="predicted"/>
<comment type="caution">
    <text evidence="1">The sequence shown here is derived from an EMBL/GenBank/DDBJ whole genome shotgun (WGS) entry which is preliminary data.</text>
</comment>
<dbReference type="PANTHER" id="PTHR35020:SF4">
    <property type="entry name" value="N-ACETYLGLUCOSAMINE-INDUCED PROTEIN 1"/>
    <property type="match status" value="1"/>
</dbReference>
<evidence type="ECO:0000313" key="1">
    <source>
        <dbReference type="EMBL" id="KAK4230497.1"/>
    </source>
</evidence>
<dbReference type="EMBL" id="MU865298">
    <property type="protein sequence ID" value="KAK4230497.1"/>
    <property type="molecule type" value="Genomic_DNA"/>
</dbReference>
<evidence type="ECO:0000313" key="2">
    <source>
        <dbReference type="Proteomes" id="UP001301958"/>
    </source>
</evidence>
<dbReference type="InterPro" id="IPR022036">
    <property type="entry name" value="DUF3605"/>
</dbReference>